<gene>
    <name evidence="9" type="ORF">K0M31_008077</name>
</gene>
<dbReference type="GO" id="GO:0015631">
    <property type="term" value="F:tubulin binding"/>
    <property type="evidence" value="ECO:0007669"/>
    <property type="project" value="InterPro"/>
</dbReference>
<feature type="domain" description="IFT81 calponin homology" evidence="8">
    <location>
        <begin position="7"/>
        <end position="46"/>
    </location>
</feature>
<dbReference type="AlphaFoldDB" id="A0AA40FQ83"/>
<dbReference type="PANTHER" id="PTHR15614:SF2">
    <property type="entry name" value="INTRAFLAGELLAR TRANSPORT PROTEIN 81 HOMOLOG"/>
    <property type="match status" value="1"/>
</dbReference>
<keyword evidence="4" id="KW-0969">Cilium</keyword>
<evidence type="ECO:0000256" key="6">
    <source>
        <dbReference type="ARBA" id="ARBA00043983"/>
    </source>
</evidence>
<comment type="caution">
    <text evidence="9">The sequence shown here is derived from an EMBL/GenBank/DDBJ whole genome shotgun (WGS) entry which is preliminary data.</text>
</comment>
<evidence type="ECO:0000256" key="7">
    <source>
        <dbReference type="SAM" id="Coils"/>
    </source>
</evidence>
<evidence type="ECO:0000259" key="8">
    <source>
        <dbReference type="Pfam" id="PF18383"/>
    </source>
</evidence>
<dbReference type="Gene3D" id="1.10.418.70">
    <property type="entry name" value="Intraflagellar transport protein 81, N-terminal domain"/>
    <property type="match status" value="1"/>
</dbReference>
<dbReference type="GO" id="GO:0030992">
    <property type="term" value="C:intraciliary transport particle B"/>
    <property type="evidence" value="ECO:0007669"/>
    <property type="project" value="InterPro"/>
</dbReference>
<evidence type="ECO:0000256" key="3">
    <source>
        <dbReference type="ARBA" id="ARBA00023054"/>
    </source>
</evidence>
<proteinExistence type="inferred from homology"/>
<evidence type="ECO:0000256" key="2">
    <source>
        <dbReference type="ARBA" id="ARBA00022794"/>
    </source>
</evidence>
<keyword evidence="2" id="KW-0970">Cilium biogenesis/degradation</keyword>
<sequence length="568" mass="65519">MNLCVDRQGLIRGDPDTIHPILTWLLSNADTVRKRVYLSRFLVKLEVPGEYLGDPEVSVLYEQYASLIDRFKAVHKEREIGRKSFENASELTADLKTMEKEKEVRAVTIRIEKMKTKAESGMHLLNAAQALRIEKDKERDLALQEEQEREIISKLQTNLQRLEKELEILKKDKNEVTVQSLLQRLSEVITVQTIVVNEKLPAEIHAKKNHIKALTAVKQYPYLSPDQITTLRNKLDTVGKEIQNLIELKISKSNIDKIEPFRQQAAAVANIKKNVLEKLEKTMGSLEELQEKLQEKCELSKMAVEDVIPKGEELKKYINRLKTRGTLYKHCKSELTWLNAENSVLHRTAAILENQYNQYNQAKERLETVKKNTPANFTQENASSMNLQLSRDISAVRARLVPLINEVQSLREKCREFEQQQEKAKKAQNEVESSMNTSINNLQSELESRKAKIAKDMEEKEKLRNVMIKMKNMEERIKRNVEDPIISDPGKKIKEELNSAIQAEETKLKNLMLEKERLKQTTVVNGKQTQMWNDVLSVFKCKIKCAEENKQSNGIVVRRGGVETLVLQ</sequence>
<evidence type="ECO:0000256" key="1">
    <source>
        <dbReference type="ARBA" id="ARBA00004138"/>
    </source>
</evidence>
<keyword evidence="10" id="KW-1185">Reference proteome</keyword>
<keyword evidence="5" id="KW-0966">Cell projection</keyword>
<protein>
    <recommendedName>
        <fullName evidence="8">IFT81 calponin homology domain-containing protein</fullName>
    </recommendedName>
</protein>
<comment type="subcellular location">
    <subcellularLocation>
        <location evidence="1">Cell projection</location>
        <location evidence="1">Cilium</location>
    </subcellularLocation>
</comment>
<evidence type="ECO:0000313" key="9">
    <source>
        <dbReference type="EMBL" id="KAK1123363.1"/>
    </source>
</evidence>
<reference evidence="9" key="1">
    <citation type="submission" date="2021-10" db="EMBL/GenBank/DDBJ databases">
        <title>Melipona bicolor Genome sequencing and assembly.</title>
        <authorList>
            <person name="Araujo N.S."/>
            <person name="Arias M.C."/>
        </authorList>
    </citation>
    <scope>NUCLEOTIDE SEQUENCE</scope>
    <source>
        <strain evidence="9">USP_2M_L1-L4_2017</strain>
        <tissue evidence="9">Whole body</tissue>
    </source>
</reference>
<name>A0AA40FQ83_9HYME</name>
<organism evidence="9 10">
    <name type="scientific">Melipona bicolor</name>
    <dbReference type="NCBI Taxonomy" id="60889"/>
    <lineage>
        <taxon>Eukaryota</taxon>
        <taxon>Metazoa</taxon>
        <taxon>Ecdysozoa</taxon>
        <taxon>Arthropoda</taxon>
        <taxon>Hexapoda</taxon>
        <taxon>Insecta</taxon>
        <taxon>Pterygota</taxon>
        <taxon>Neoptera</taxon>
        <taxon>Endopterygota</taxon>
        <taxon>Hymenoptera</taxon>
        <taxon>Apocrita</taxon>
        <taxon>Aculeata</taxon>
        <taxon>Apoidea</taxon>
        <taxon>Anthophila</taxon>
        <taxon>Apidae</taxon>
        <taxon>Melipona</taxon>
    </lineage>
</organism>
<dbReference type="GO" id="GO:0036064">
    <property type="term" value="C:ciliary basal body"/>
    <property type="evidence" value="ECO:0007669"/>
    <property type="project" value="TreeGrafter"/>
</dbReference>
<feature type="coiled-coil region" evidence="7">
    <location>
        <begin position="128"/>
        <end position="179"/>
    </location>
</feature>
<dbReference type="InterPro" id="IPR029600">
    <property type="entry name" value="IFT81"/>
</dbReference>
<dbReference type="Proteomes" id="UP001177670">
    <property type="component" value="Unassembled WGS sequence"/>
</dbReference>
<dbReference type="InterPro" id="IPR041146">
    <property type="entry name" value="IFT81_CH"/>
</dbReference>
<dbReference type="InterPro" id="IPR043016">
    <property type="entry name" value="IFT81_N_sf"/>
</dbReference>
<dbReference type="PANTHER" id="PTHR15614">
    <property type="entry name" value="INTRAFLAGELLAR TRANSPORT PROTEIN 81 HOMOLOG"/>
    <property type="match status" value="1"/>
</dbReference>
<dbReference type="Pfam" id="PF18383">
    <property type="entry name" value="IFT81_CH"/>
    <property type="match status" value="1"/>
</dbReference>
<evidence type="ECO:0000256" key="5">
    <source>
        <dbReference type="ARBA" id="ARBA00023273"/>
    </source>
</evidence>
<evidence type="ECO:0000256" key="4">
    <source>
        <dbReference type="ARBA" id="ARBA00023069"/>
    </source>
</evidence>
<feature type="coiled-coil region" evidence="7">
    <location>
        <begin position="400"/>
        <end position="521"/>
    </location>
</feature>
<keyword evidence="3 7" id="KW-0175">Coiled coil</keyword>
<accession>A0AA40FQ83</accession>
<feature type="coiled-coil region" evidence="7">
    <location>
        <begin position="269"/>
        <end position="306"/>
    </location>
</feature>
<dbReference type="EMBL" id="JAHYIQ010000020">
    <property type="protein sequence ID" value="KAK1123363.1"/>
    <property type="molecule type" value="Genomic_DNA"/>
</dbReference>
<dbReference type="GO" id="GO:0042073">
    <property type="term" value="P:intraciliary transport"/>
    <property type="evidence" value="ECO:0007669"/>
    <property type="project" value="InterPro"/>
</dbReference>
<evidence type="ECO:0000313" key="10">
    <source>
        <dbReference type="Proteomes" id="UP001177670"/>
    </source>
</evidence>
<comment type="similarity">
    <text evidence="6">Belongs to the IFT81 family.</text>
</comment>
<dbReference type="GO" id="GO:0060271">
    <property type="term" value="P:cilium assembly"/>
    <property type="evidence" value="ECO:0007669"/>
    <property type="project" value="InterPro"/>
</dbReference>